<dbReference type="Proteomes" id="UP000018144">
    <property type="component" value="Unassembled WGS sequence"/>
</dbReference>
<dbReference type="GO" id="GO:0003723">
    <property type="term" value="F:RNA binding"/>
    <property type="evidence" value="ECO:0007669"/>
    <property type="project" value="InterPro"/>
</dbReference>
<dbReference type="SMART" id="SM00753">
    <property type="entry name" value="PAM"/>
    <property type="match status" value="1"/>
</dbReference>
<protein>
    <submittedName>
        <fullName evidence="1">Similar to PCI domain-containing protein C1105.07c acc. no. Q9Y820</fullName>
    </submittedName>
</protein>
<dbReference type="PANTHER" id="PTHR12732">
    <property type="entry name" value="UNCHARACTERIZED PROTEASOME COMPONENT REGION PCI-CONTAINING"/>
    <property type="match status" value="1"/>
</dbReference>
<reference evidence="1 2" key="1">
    <citation type="journal article" date="2013" name="PLoS Genet.">
        <title>The genome and development-dependent transcriptomes of Pyronema confluens: a window into fungal evolution.</title>
        <authorList>
            <person name="Traeger S."/>
            <person name="Altegoer F."/>
            <person name="Freitag M."/>
            <person name="Gabaldon T."/>
            <person name="Kempken F."/>
            <person name="Kumar A."/>
            <person name="Marcet-Houben M."/>
            <person name="Poggeler S."/>
            <person name="Stajich J.E."/>
            <person name="Nowrousian M."/>
        </authorList>
    </citation>
    <scope>NUCLEOTIDE SEQUENCE [LARGE SCALE GENOMIC DNA]</scope>
    <source>
        <strain evidence="2">CBS 100304</strain>
        <tissue evidence="1">Vegetative mycelium</tissue>
    </source>
</reference>
<name>U4LDH4_PYROM</name>
<sequence>MRQNFNPSNPPTPPLIEAWTQAVQTAVADERPRLLHECFVTNVEILFKRKPFPALHQAVRQIKYLPAVRNIVEREMGDDWIGLNEMMVSYLWMLEAAVPNIMTHQLPSFPQETKLFFDRLKEFMSAVNSAFNSPKGAIIARTAMMTAKWCLLVAQSIDKMNGDNFYKTSESLLNVILRTFNISVAERAVYNKPGQLLKKTVTIDLANYLFKLYNMTCQTKLAGTIRQNLGSVGLKLQHPLFRNPTLCTYHYFEGIEYLNKLAFGQAHVALQASYDICHPRFLKHRRKILIPLLATSILVGRFPGPELISRPEAQGLDELFIPLCRAIQKGDFRSFRMAMGIEGPEKWKAQWWEQHQLGRIIEHRANILIWRSLIRKIWTITYSPVQQQQQTPQVLKIDDIYACAAALHRKSPEDINYAEANQLQQQPHLDPYGVCDPESWWFDGLRLTRDQVEGVVQSLLDQKMVRGYAVRKERGESTILVLAKDDPFPNVWKLCAPKAEIQREANGGGARVVRMQGVKEIGQN</sequence>
<dbReference type="GO" id="GO:0003690">
    <property type="term" value="F:double-stranded DNA binding"/>
    <property type="evidence" value="ECO:0007669"/>
    <property type="project" value="InterPro"/>
</dbReference>
<evidence type="ECO:0000313" key="1">
    <source>
        <dbReference type="EMBL" id="CCX29903.1"/>
    </source>
</evidence>
<gene>
    <name evidence="1" type="ORF">PCON_07700</name>
</gene>
<proteinExistence type="predicted"/>
<dbReference type="EMBL" id="HF935393">
    <property type="protein sequence ID" value="CCX29903.1"/>
    <property type="molecule type" value="Genomic_DNA"/>
</dbReference>
<dbReference type="PANTHER" id="PTHR12732:SF8">
    <property type="entry name" value="NUCLEAR MRNA EXPORT PROTEIN THP1"/>
    <property type="match status" value="1"/>
</dbReference>
<dbReference type="STRING" id="1076935.U4LDH4"/>
<dbReference type="eggNOG" id="KOG2688">
    <property type="taxonomic scope" value="Eukaryota"/>
</dbReference>
<dbReference type="InterPro" id="IPR045114">
    <property type="entry name" value="Csn12-like"/>
</dbReference>
<keyword evidence="2" id="KW-1185">Reference proteome</keyword>
<evidence type="ECO:0000313" key="2">
    <source>
        <dbReference type="Proteomes" id="UP000018144"/>
    </source>
</evidence>
<dbReference type="OrthoDB" id="5404651at2759"/>
<dbReference type="AlphaFoldDB" id="U4LDH4"/>
<organism evidence="1 2">
    <name type="scientific">Pyronema omphalodes (strain CBS 100304)</name>
    <name type="common">Pyronema confluens</name>
    <dbReference type="NCBI Taxonomy" id="1076935"/>
    <lineage>
        <taxon>Eukaryota</taxon>
        <taxon>Fungi</taxon>
        <taxon>Dikarya</taxon>
        <taxon>Ascomycota</taxon>
        <taxon>Pezizomycotina</taxon>
        <taxon>Pezizomycetes</taxon>
        <taxon>Pezizales</taxon>
        <taxon>Pyronemataceae</taxon>
        <taxon>Pyronema</taxon>
    </lineage>
</organism>
<accession>U4LDH4</accession>